<dbReference type="InterPro" id="IPR036322">
    <property type="entry name" value="WD40_repeat_dom_sf"/>
</dbReference>
<dbReference type="AlphaFoldDB" id="B9WDN9"/>
<dbReference type="RefSeq" id="XP_002419206.1">
    <property type="nucleotide sequence ID" value="XM_002419161.1"/>
</dbReference>
<dbReference type="Proteomes" id="UP000002605">
    <property type="component" value="Chromosome 3"/>
</dbReference>
<accession>B9WDN9</accession>
<protein>
    <submittedName>
        <fullName evidence="8">Radiation sensitive protein 28 homologue, putative</fullName>
    </submittedName>
</protein>
<dbReference type="PROSITE" id="PS00678">
    <property type="entry name" value="WD_REPEATS_1"/>
    <property type="match status" value="3"/>
</dbReference>
<name>B9WDN9_CANDC</name>
<evidence type="ECO:0000313" key="8">
    <source>
        <dbReference type="EMBL" id="CAX42795.1"/>
    </source>
</evidence>
<keyword evidence="9" id="KW-1185">Reference proteome</keyword>
<dbReference type="SMART" id="SM00320">
    <property type="entry name" value="WD40"/>
    <property type="match status" value="5"/>
</dbReference>
<evidence type="ECO:0000256" key="4">
    <source>
        <dbReference type="ARBA" id="ARBA00023204"/>
    </source>
</evidence>
<dbReference type="PRINTS" id="PR00320">
    <property type="entry name" value="GPROTEINBRPT"/>
</dbReference>
<dbReference type="OrthoDB" id="361494at2759"/>
<dbReference type="PROSITE" id="PS50294">
    <property type="entry name" value="WD_REPEATS_REGION"/>
    <property type="match status" value="2"/>
</dbReference>
<dbReference type="InterPro" id="IPR020472">
    <property type="entry name" value="WD40_PAC1"/>
</dbReference>
<keyword evidence="2" id="KW-0677">Repeat</keyword>
<evidence type="ECO:0000256" key="6">
    <source>
        <dbReference type="SAM" id="SignalP"/>
    </source>
</evidence>
<dbReference type="Pfam" id="PF00400">
    <property type="entry name" value="WD40"/>
    <property type="match status" value="4"/>
</dbReference>
<dbReference type="CGD" id="CAL0000164162">
    <property type="gene designation" value="Cd36_82760"/>
</dbReference>
<evidence type="ECO:0000256" key="5">
    <source>
        <dbReference type="PROSITE-ProRule" id="PRU00221"/>
    </source>
</evidence>
<dbReference type="GO" id="GO:0000109">
    <property type="term" value="C:nucleotide-excision repair complex"/>
    <property type="evidence" value="ECO:0007669"/>
    <property type="project" value="TreeGrafter"/>
</dbReference>
<dbReference type="GO" id="GO:0043161">
    <property type="term" value="P:proteasome-mediated ubiquitin-dependent protein catabolic process"/>
    <property type="evidence" value="ECO:0007669"/>
    <property type="project" value="TreeGrafter"/>
</dbReference>
<sequence length="457" mass="51625">MVYFSVLLLLSFMETLLLDRSLGRVTPSRFSNIITENLYSEIYQLGKHNVFPTNCHDNAAVNSLSLETTDYQYLLSGSNDSSIKLWDLKQQEIVREENEIDANLHLHPSTFDNFDYDNPVSTYTNLATIPKRHHHKFGISCIQWWPYDTGMFASSSFDHTVKIWDTNELMPVHTFDLSNKVYDIDICAENALIATANDQPFIRLLDLNTTSSAHTLSGHKGKTLVVKWHPINSNLLASGGYDGEVKIWDIRRSQSCLTQLDMSRTNDSSYTTKLSKAHSGPVNGLVWDPSGSILYSAGNDDKIRVWDMVNVSTPPPINKLINFGPLIRNKHPHTIPLLLNPQGETEPQFLLFPSESGDVFIFRTIDGKLENRLARKGSKNTGRTVSMCNGGPSTAKYFCGTIDGEIISWGPCLDKPDLSDLQQQDESDDNDNDINEKLLKQFQLDSRRKQFLESIEN</sequence>
<dbReference type="eggNOG" id="KOG4283">
    <property type="taxonomic scope" value="Eukaryota"/>
</dbReference>
<evidence type="ECO:0000256" key="1">
    <source>
        <dbReference type="ARBA" id="ARBA00022574"/>
    </source>
</evidence>
<dbReference type="KEGG" id="cdu:CD36_82760"/>
<dbReference type="EMBL" id="FM992690">
    <property type="protein sequence ID" value="CAX42795.1"/>
    <property type="molecule type" value="Genomic_DNA"/>
</dbReference>
<keyword evidence="6" id="KW-0732">Signal</keyword>
<dbReference type="SUPFAM" id="SSF50978">
    <property type="entry name" value="WD40 repeat-like"/>
    <property type="match status" value="1"/>
</dbReference>
<dbReference type="GO" id="GO:0031464">
    <property type="term" value="C:Cul4A-RING E3 ubiquitin ligase complex"/>
    <property type="evidence" value="ECO:0007669"/>
    <property type="project" value="TreeGrafter"/>
</dbReference>
<dbReference type="InterPro" id="IPR019775">
    <property type="entry name" value="WD40_repeat_CS"/>
</dbReference>
<dbReference type="InterPro" id="IPR042238">
    <property type="entry name" value="Rad28/ERCC8/Ckn1/ATCSA-1"/>
</dbReference>
<dbReference type="InterPro" id="IPR015943">
    <property type="entry name" value="WD40/YVTN_repeat-like_dom_sf"/>
</dbReference>
<evidence type="ECO:0000256" key="3">
    <source>
        <dbReference type="ARBA" id="ARBA00022763"/>
    </source>
</evidence>
<feature type="repeat" description="WD" evidence="5">
    <location>
        <begin position="132"/>
        <end position="174"/>
    </location>
</feature>
<dbReference type="Gene3D" id="2.130.10.10">
    <property type="entry name" value="YVTN repeat-like/Quinoprotein amine dehydrogenase"/>
    <property type="match status" value="1"/>
</dbReference>
<dbReference type="GO" id="GO:0000209">
    <property type="term" value="P:protein polyubiquitination"/>
    <property type="evidence" value="ECO:0007669"/>
    <property type="project" value="TreeGrafter"/>
</dbReference>
<dbReference type="PANTHER" id="PTHR46202">
    <property type="entry name" value="DNA EXCISION REPAIR PROTEIN ERCC-8"/>
    <property type="match status" value="1"/>
</dbReference>
<organism evidence="8 9">
    <name type="scientific">Candida dubliniensis (strain CD36 / ATCC MYA-646 / CBS 7987 / NCPF 3949 / NRRL Y-17841)</name>
    <name type="common">Yeast</name>
    <dbReference type="NCBI Taxonomy" id="573826"/>
    <lineage>
        <taxon>Eukaryota</taxon>
        <taxon>Fungi</taxon>
        <taxon>Dikarya</taxon>
        <taxon>Ascomycota</taxon>
        <taxon>Saccharomycotina</taxon>
        <taxon>Pichiomycetes</taxon>
        <taxon>Debaryomycetaceae</taxon>
        <taxon>Candida/Lodderomyces clade</taxon>
        <taxon>Candida</taxon>
    </lineage>
</organism>
<dbReference type="PANTHER" id="PTHR46202:SF1">
    <property type="entry name" value="DNA EXCISION REPAIR PROTEIN ERCC-8"/>
    <property type="match status" value="1"/>
</dbReference>
<feature type="chain" id="PRO_5002894071" evidence="6">
    <location>
        <begin position="24"/>
        <end position="457"/>
    </location>
</feature>
<feature type="repeat" description="WD" evidence="5">
    <location>
        <begin position="275"/>
        <end position="308"/>
    </location>
</feature>
<dbReference type="GO" id="GO:0006283">
    <property type="term" value="P:transcription-coupled nucleotide-excision repair"/>
    <property type="evidence" value="ECO:0007669"/>
    <property type="project" value="InterPro"/>
</dbReference>
<feature type="repeat" description="WD" evidence="5">
    <location>
        <begin position="216"/>
        <end position="258"/>
    </location>
</feature>
<proteinExistence type="predicted"/>
<keyword evidence="1 5" id="KW-0853">WD repeat</keyword>
<dbReference type="InterPro" id="IPR001680">
    <property type="entry name" value="WD40_rpt"/>
</dbReference>
<dbReference type="GeneID" id="8046689"/>
<feature type="signal peptide" evidence="6">
    <location>
        <begin position="1"/>
        <end position="23"/>
    </location>
</feature>
<gene>
    <name evidence="7" type="ordered locus">Cd36_82760</name>
    <name evidence="8" type="ORF">CD36_82760</name>
</gene>
<dbReference type="VEuPathDB" id="FungiDB:CD36_82760"/>
<evidence type="ECO:0000313" key="7">
    <source>
        <dbReference type="CGD" id="CAL0000164162"/>
    </source>
</evidence>
<keyword evidence="4" id="KW-0234">DNA repair</keyword>
<evidence type="ECO:0000256" key="2">
    <source>
        <dbReference type="ARBA" id="ARBA00022737"/>
    </source>
</evidence>
<keyword evidence="3" id="KW-0227">DNA damage</keyword>
<reference evidence="8 9" key="1">
    <citation type="journal article" date="2009" name="Genome Res.">
        <title>Comparative genomics of the fungal pathogens Candida dubliniensis and Candida albicans.</title>
        <authorList>
            <person name="Jackson A.P."/>
            <person name="Gamble J.A."/>
            <person name="Yeomans T."/>
            <person name="Moran G.P."/>
            <person name="Saunders D."/>
            <person name="Harris D."/>
            <person name="Aslett M."/>
            <person name="Barrell J.F."/>
            <person name="Butler G."/>
            <person name="Citiulo F."/>
            <person name="Coleman D.C."/>
            <person name="de Groot P.W.J."/>
            <person name="Goodwin T.J."/>
            <person name="Quail M.A."/>
            <person name="McQuillan J."/>
            <person name="Munro C.A."/>
            <person name="Pain A."/>
            <person name="Poulter R.T."/>
            <person name="Rajandream M.A."/>
            <person name="Renauld H."/>
            <person name="Spiering M.J."/>
            <person name="Tivey A."/>
            <person name="Gow N.A.R."/>
            <person name="Barrell B."/>
            <person name="Sullivan D.J."/>
            <person name="Berriman M."/>
        </authorList>
    </citation>
    <scope>NUCLEOTIDE SEQUENCE [LARGE SCALE GENOMIC DNA]</scope>
    <source>
        <strain evidence="9">CD36 / ATCC MYA-646 / CBS 7987 / NCPF 3949 / NRRL Y-17841</strain>
    </source>
</reference>
<evidence type="ECO:0000313" key="9">
    <source>
        <dbReference type="Proteomes" id="UP000002605"/>
    </source>
</evidence>
<dbReference type="PROSITE" id="PS50082">
    <property type="entry name" value="WD_REPEATS_2"/>
    <property type="match status" value="4"/>
</dbReference>
<dbReference type="HOGENOM" id="CLU_032951_2_1_1"/>
<feature type="repeat" description="WD" evidence="5">
    <location>
        <begin position="70"/>
        <end position="96"/>
    </location>
</feature>